<organism evidence="3 4">
    <name type="scientific">Halalkalicoccus tibetensis</name>
    <dbReference type="NCBI Taxonomy" id="175632"/>
    <lineage>
        <taxon>Archaea</taxon>
        <taxon>Methanobacteriati</taxon>
        <taxon>Methanobacteriota</taxon>
        <taxon>Stenosarchaea group</taxon>
        <taxon>Halobacteria</taxon>
        <taxon>Halobacteriales</taxon>
        <taxon>Halococcaceae</taxon>
        <taxon>Halalkalicoccus</taxon>
    </lineage>
</organism>
<dbReference type="RefSeq" id="WP_340605108.1">
    <property type="nucleotide sequence ID" value="NZ_JBBMXV010000004.1"/>
</dbReference>
<dbReference type="PANTHER" id="PTHR46268">
    <property type="entry name" value="STRESS RESPONSE PROTEIN NHAX"/>
    <property type="match status" value="1"/>
</dbReference>
<evidence type="ECO:0000256" key="1">
    <source>
        <dbReference type="ARBA" id="ARBA00008791"/>
    </source>
</evidence>
<dbReference type="EMBL" id="JBHSXQ010000004">
    <property type="protein sequence ID" value="MFC6906536.1"/>
    <property type="molecule type" value="Genomic_DNA"/>
</dbReference>
<reference evidence="3 4" key="1">
    <citation type="journal article" date="2019" name="Int. J. Syst. Evol. Microbiol.">
        <title>The Global Catalogue of Microorganisms (GCM) 10K type strain sequencing project: providing services to taxonomists for standard genome sequencing and annotation.</title>
        <authorList>
            <consortium name="The Broad Institute Genomics Platform"/>
            <consortium name="The Broad Institute Genome Sequencing Center for Infectious Disease"/>
            <person name="Wu L."/>
            <person name="Ma J."/>
        </authorList>
    </citation>
    <scope>NUCLEOTIDE SEQUENCE [LARGE SCALE GENOMIC DNA]</scope>
    <source>
        <strain evidence="3 4">CGMCC 1.3240</strain>
    </source>
</reference>
<keyword evidence="4" id="KW-1185">Reference proteome</keyword>
<dbReference type="InterPro" id="IPR014729">
    <property type="entry name" value="Rossmann-like_a/b/a_fold"/>
</dbReference>
<evidence type="ECO:0000313" key="3">
    <source>
        <dbReference type="EMBL" id="MFC6906536.1"/>
    </source>
</evidence>
<evidence type="ECO:0000313" key="4">
    <source>
        <dbReference type="Proteomes" id="UP001596312"/>
    </source>
</evidence>
<proteinExistence type="inferred from homology"/>
<dbReference type="PANTHER" id="PTHR46268:SF6">
    <property type="entry name" value="UNIVERSAL STRESS PROTEIN UP12"/>
    <property type="match status" value="1"/>
</dbReference>
<evidence type="ECO:0000259" key="2">
    <source>
        <dbReference type="Pfam" id="PF00582"/>
    </source>
</evidence>
<dbReference type="CDD" id="cd00293">
    <property type="entry name" value="USP-like"/>
    <property type="match status" value="1"/>
</dbReference>
<name>A0ABD5V6Z0_9EURY</name>
<dbReference type="InterPro" id="IPR006016">
    <property type="entry name" value="UspA"/>
</dbReference>
<dbReference type="Proteomes" id="UP001596312">
    <property type="component" value="Unassembled WGS sequence"/>
</dbReference>
<feature type="domain" description="UspA" evidence="2">
    <location>
        <begin position="18"/>
        <end position="139"/>
    </location>
</feature>
<comment type="caution">
    <text evidence="3">The sequence shown here is derived from an EMBL/GenBank/DDBJ whole genome shotgun (WGS) entry which is preliminary data.</text>
</comment>
<dbReference type="Pfam" id="PF00582">
    <property type="entry name" value="Usp"/>
    <property type="match status" value="1"/>
</dbReference>
<sequence length="144" mass="15279">MPVDIDKARARGQVEAILDLPEAAENVHVDVLHVFERIDMPTEEAGEGYIEELSREIEDARQLPQAVDTVVDGLAEAGIEAEVHSVTGDPGPAILEVADELAVDALVVGVRQRSPVGKVLFGSVVQGVILDSDRPVIVAPAEEG</sequence>
<dbReference type="AlphaFoldDB" id="A0ABD5V6Z0"/>
<gene>
    <name evidence="3" type="ORF">ACFQGH_15170</name>
</gene>
<dbReference type="SUPFAM" id="SSF52402">
    <property type="entry name" value="Adenine nucleotide alpha hydrolases-like"/>
    <property type="match status" value="1"/>
</dbReference>
<accession>A0ABD5V6Z0</accession>
<comment type="similarity">
    <text evidence="1">Belongs to the universal stress protein A family.</text>
</comment>
<dbReference type="Gene3D" id="3.40.50.620">
    <property type="entry name" value="HUPs"/>
    <property type="match status" value="1"/>
</dbReference>
<protein>
    <submittedName>
        <fullName evidence="3">Universal stress protein</fullName>
    </submittedName>
</protein>